<keyword evidence="6" id="KW-0813">Transport</keyword>
<evidence type="ECO:0000256" key="1">
    <source>
        <dbReference type="ARBA" id="ARBA00006921"/>
    </source>
</evidence>
<evidence type="ECO:0000256" key="6">
    <source>
        <dbReference type="RuleBase" id="RU367022"/>
    </source>
</evidence>
<dbReference type="InterPro" id="IPR007274">
    <property type="entry name" value="Cop_transporter"/>
</dbReference>
<dbReference type="Gramene" id="Psat7g211560.1">
    <property type="protein sequence ID" value="Psat7g211560.1.cds1"/>
    <property type="gene ID" value="Psat7g211560"/>
</dbReference>
<keyword evidence="3 6" id="KW-0187">Copper transport</keyword>
<keyword evidence="5 6" id="KW-0472">Membrane</keyword>
<feature type="region of interest" description="Disordered" evidence="7">
    <location>
        <begin position="1"/>
        <end position="28"/>
    </location>
</feature>
<feature type="compositionally biased region" description="Low complexity" evidence="7">
    <location>
        <begin position="13"/>
        <end position="28"/>
    </location>
</feature>
<gene>
    <name evidence="8" type="ORF">KIW84_075702</name>
</gene>
<sequence length="162" mass="17557">MDGGHMHGGMDGMDGMTHNSSSSPSSTNGTMMMGHKMHGMMHMTFYWGKDALILFNDWPAGDTGMYVLALIIVFVMSVLIELLSRTRLIKPGSNPVTAGLVQTLLHVLRVGLAYLVMLALMSFNGGVFLVAVLGHALGFLLSSSAFRKQNHDEPYDLPPISC</sequence>
<name>A0A9D4ZYE9_PEA</name>
<dbReference type="EMBL" id="JAMSHJ010000007">
    <property type="protein sequence ID" value="KAI5390487.1"/>
    <property type="molecule type" value="Genomic_DNA"/>
</dbReference>
<evidence type="ECO:0000313" key="9">
    <source>
        <dbReference type="Proteomes" id="UP001058974"/>
    </source>
</evidence>
<evidence type="ECO:0000313" key="8">
    <source>
        <dbReference type="EMBL" id="KAI5390487.1"/>
    </source>
</evidence>
<dbReference type="GO" id="GO:0005886">
    <property type="term" value="C:plasma membrane"/>
    <property type="evidence" value="ECO:0007669"/>
    <property type="project" value="TreeGrafter"/>
</dbReference>
<keyword evidence="9" id="KW-1185">Reference proteome</keyword>
<comment type="subcellular location">
    <subcellularLocation>
        <location evidence="6">Membrane</location>
        <topology evidence="6">Multi-pass membrane protein</topology>
    </subcellularLocation>
</comment>
<keyword evidence="6" id="KW-0406">Ion transport</keyword>
<dbReference type="PANTHER" id="PTHR12483:SF24">
    <property type="entry name" value="COPPER TRANSPORTER 2-RELATED"/>
    <property type="match status" value="1"/>
</dbReference>
<keyword evidence="4 6" id="KW-1133">Transmembrane helix</keyword>
<dbReference type="Gramene" id="PSAT_LOCUS29968_t1">
    <property type="protein sequence ID" value="CAL5211552.1"/>
    <property type="gene ID" value="PSAT_LOCUS29968"/>
</dbReference>
<dbReference type="PANTHER" id="PTHR12483">
    <property type="entry name" value="SOLUTE CARRIER FAMILY 31 COPPER TRANSPORTERS"/>
    <property type="match status" value="1"/>
</dbReference>
<dbReference type="GO" id="GO:0005375">
    <property type="term" value="F:copper ion transmembrane transporter activity"/>
    <property type="evidence" value="ECO:0007669"/>
    <property type="project" value="UniProtKB-UniRule"/>
</dbReference>
<dbReference type="OrthoDB" id="73901at2759"/>
<protein>
    <recommendedName>
        <fullName evidence="6">Copper transport protein</fullName>
    </recommendedName>
</protein>
<organism evidence="8 9">
    <name type="scientific">Pisum sativum</name>
    <name type="common">Garden pea</name>
    <name type="synonym">Lathyrus oleraceus</name>
    <dbReference type="NCBI Taxonomy" id="3888"/>
    <lineage>
        <taxon>Eukaryota</taxon>
        <taxon>Viridiplantae</taxon>
        <taxon>Streptophyta</taxon>
        <taxon>Embryophyta</taxon>
        <taxon>Tracheophyta</taxon>
        <taxon>Spermatophyta</taxon>
        <taxon>Magnoliopsida</taxon>
        <taxon>eudicotyledons</taxon>
        <taxon>Gunneridae</taxon>
        <taxon>Pentapetalae</taxon>
        <taxon>rosids</taxon>
        <taxon>fabids</taxon>
        <taxon>Fabales</taxon>
        <taxon>Fabaceae</taxon>
        <taxon>Papilionoideae</taxon>
        <taxon>50 kb inversion clade</taxon>
        <taxon>NPAAA clade</taxon>
        <taxon>Hologalegina</taxon>
        <taxon>IRL clade</taxon>
        <taxon>Fabeae</taxon>
        <taxon>Lathyrus</taxon>
    </lineage>
</organism>
<comment type="similarity">
    <text evidence="1 6">Belongs to the copper transporter (Ctr) (TC 1.A.56) family. SLC31A subfamily.</text>
</comment>
<feature type="transmembrane region" description="Helical" evidence="6">
    <location>
        <begin position="64"/>
        <end position="84"/>
    </location>
</feature>
<keyword evidence="2 6" id="KW-0812">Transmembrane</keyword>
<evidence type="ECO:0000256" key="5">
    <source>
        <dbReference type="ARBA" id="ARBA00023136"/>
    </source>
</evidence>
<comment type="caution">
    <text evidence="8">The sequence shown here is derived from an EMBL/GenBank/DDBJ whole genome shotgun (WGS) entry which is preliminary data.</text>
</comment>
<feature type="compositionally biased region" description="Gly residues" evidence="7">
    <location>
        <begin position="1"/>
        <end position="12"/>
    </location>
</feature>
<reference evidence="8 9" key="1">
    <citation type="journal article" date="2022" name="Nat. Genet.">
        <title>Improved pea reference genome and pan-genome highlight genomic features and evolutionary characteristics.</title>
        <authorList>
            <person name="Yang T."/>
            <person name="Liu R."/>
            <person name="Luo Y."/>
            <person name="Hu S."/>
            <person name="Wang D."/>
            <person name="Wang C."/>
            <person name="Pandey M.K."/>
            <person name="Ge S."/>
            <person name="Xu Q."/>
            <person name="Li N."/>
            <person name="Li G."/>
            <person name="Huang Y."/>
            <person name="Saxena R.K."/>
            <person name="Ji Y."/>
            <person name="Li M."/>
            <person name="Yan X."/>
            <person name="He Y."/>
            <person name="Liu Y."/>
            <person name="Wang X."/>
            <person name="Xiang C."/>
            <person name="Varshney R.K."/>
            <person name="Ding H."/>
            <person name="Gao S."/>
            <person name="Zong X."/>
        </authorList>
    </citation>
    <scope>NUCLEOTIDE SEQUENCE [LARGE SCALE GENOMIC DNA]</scope>
    <source>
        <strain evidence="8 9">cv. Zhongwan 6</strain>
    </source>
</reference>
<dbReference type="AlphaFoldDB" id="A0A9D4ZYE9"/>
<keyword evidence="6" id="KW-0186">Copper</keyword>
<proteinExistence type="inferred from homology"/>
<evidence type="ECO:0000256" key="4">
    <source>
        <dbReference type="ARBA" id="ARBA00022989"/>
    </source>
</evidence>
<dbReference type="Proteomes" id="UP001058974">
    <property type="component" value="Chromosome 7"/>
</dbReference>
<evidence type="ECO:0000256" key="3">
    <source>
        <dbReference type="ARBA" id="ARBA00022796"/>
    </source>
</evidence>
<dbReference type="Pfam" id="PF04145">
    <property type="entry name" value="Ctr"/>
    <property type="match status" value="2"/>
</dbReference>
<dbReference type="Gramene" id="Psat07G0570200-T1">
    <property type="protein sequence ID" value="KAI5390487.1"/>
    <property type="gene ID" value="KIW84_075702"/>
</dbReference>
<evidence type="ECO:0000256" key="2">
    <source>
        <dbReference type="ARBA" id="ARBA00022692"/>
    </source>
</evidence>
<evidence type="ECO:0000256" key="7">
    <source>
        <dbReference type="SAM" id="MobiDB-lite"/>
    </source>
</evidence>
<accession>A0A9D4ZYE9</accession>